<dbReference type="InterPro" id="IPR029063">
    <property type="entry name" value="SAM-dependent_MTases_sf"/>
</dbReference>
<dbReference type="Gene3D" id="3.40.50.150">
    <property type="entry name" value="Vaccinia Virus protein VP39"/>
    <property type="match status" value="1"/>
</dbReference>
<dbReference type="SUPFAM" id="SSF53335">
    <property type="entry name" value="S-adenosyl-L-methionine-dependent methyltransferases"/>
    <property type="match status" value="1"/>
</dbReference>
<name>A0AAN7WFG6_9PEZI</name>
<reference evidence="2" key="1">
    <citation type="submission" date="2023-08" db="EMBL/GenBank/DDBJ databases">
        <title>Black Yeasts Isolated from many extreme environments.</title>
        <authorList>
            <person name="Coleine C."/>
            <person name="Stajich J.E."/>
            <person name="Selbmann L."/>
        </authorList>
    </citation>
    <scope>NUCLEOTIDE SEQUENCE</scope>
    <source>
        <strain evidence="2">CCFEE 5810</strain>
    </source>
</reference>
<dbReference type="GO" id="GO:0032259">
    <property type="term" value="P:methylation"/>
    <property type="evidence" value="ECO:0007669"/>
    <property type="project" value="InterPro"/>
</dbReference>
<evidence type="ECO:0000313" key="2">
    <source>
        <dbReference type="EMBL" id="KAK5703864.1"/>
    </source>
</evidence>
<protein>
    <recommendedName>
        <fullName evidence="1">Ribosomal RNA methyltransferase FtsJ domain-containing protein</fullName>
    </recommendedName>
</protein>
<dbReference type="Pfam" id="PF01728">
    <property type="entry name" value="FtsJ"/>
    <property type="match status" value="1"/>
</dbReference>
<comment type="caution">
    <text evidence="2">The sequence shown here is derived from an EMBL/GenBank/DDBJ whole genome shotgun (WGS) entry which is preliminary data.</text>
</comment>
<proteinExistence type="predicted"/>
<evidence type="ECO:0000313" key="3">
    <source>
        <dbReference type="Proteomes" id="UP001310594"/>
    </source>
</evidence>
<dbReference type="InterPro" id="IPR002877">
    <property type="entry name" value="RNA_MeTrfase_FtsJ_dom"/>
</dbReference>
<dbReference type="EMBL" id="JAVRQU010000004">
    <property type="protein sequence ID" value="KAK5703864.1"/>
    <property type="molecule type" value="Genomic_DNA"/>
</dbReference>
<dbReference type="Proteomes" id="UP001310594">
    <property type="component" value="Unassembled WGS sequence"/>
</dbReference>
<gene>
    <name evidence="2" type="ORF">LTR97_002877</name>
</gene>
<sequence>MRTKAYRRQQASFMPISQRGSPSFVNCWRCVEQSKAADDYFAKQRQQADKCTDEGFFFDMMIKIAGHLQQATKAFDVLHSSATSKILDFCMAPGGFLDTVLKLYPESRATAFSLAPEKGGHKVLMQKDRAEVNYMDITMLAADMGVTSIPKDHEDSDDFLPLEPLLQQQFDLVICDGSRLLLTQLTLGLEHLHPGGTMIVLLHKLESYDNVLLLSQFNRIAKIKLFKHTQMHAPKSSFYMVASGVDSQSEEAIELIEGWRKVWQIATFGTDEEFEAVTCATVADAERLLAEFGDQLKGFGTPIWESQLKGLEKLVKKVEEPPRPHLMRMWR</sequence>
<feature type="domain" description="Ribosomal RNA methyltransferase FtsJ" evidence="1">
    <location>
        <begin position="68"/>
        <end position="225"/>
    </location>
</feature>
<accession>A0AAN7WFG6</accession>
<dbReference type="GO" id="GO:0008168">
    <property type="term" value="F:methyltransferase activity"/>
    <property type="evidence" value="ECO:0007669"/>
    <property type="project" value="InterPro"/>
</dbReference>
<organism evidence="2 3">
    <name type="scientific">Elasticomyces elasticus</name>
    <dbReference type="NCBI Taxonomy" id="574655"/>
    <lineage>
        <taxon>Eukaryota</taxon>
        <taxon>Fungi</taxon>
        <taxon>Dikarya</taxon>
        <taxon>Ascomycota</taxon>
        <taxon>Pezizomycotina</taxon>
        <taxon>Dothideomycetes</taxon>
        <taxon>Dothideomycetidae</taxon>
        <taxon>Mycosphaerellales</taxon>
        <taxon>Teratosphaeriaceae</taxon>
        <taxon>Elasticomyces</taxon>
    </lineage>
</organism>
<dbReference type="AlphaFoldDB" id="A0AAN7WFG6"/>
<evidence type="ECO:0000259" key="1">
    <source>
        <dbReference type="Pfam" id="PF01728"/>
    </source>
</evidence>